<organism evidence="1 2">
    <name type="scientific">Bifidobacterium olomucense</name>
    <dbReference type="NCBI Taxonomy" id="2675324"/>
    <lineage>
        <taxon>Bacteria</taxon>
        <taxon>Bacillati</taxon>
        <taxon>Actinomycetota</taxon>
        <taxon>Actinomycetes</taxon>
        <taxon>Bifidobacteriales</taxon>
        <taxon>Bifidobacteriaceae</taxon>
        <taxon>Bifidobacterium</taxon>
    </lineage>
</organism>
<protein>
    <submittedName>
        <fullName evidence="1">Uncharacterized protein</fullName>
    </submittedName>
</protein>
<comment type="caution">
    <text evidence="1">The sequence shown here is derived from an EMBL/GenBank/DDBJ whole genome shotgun (WGS) entry which is preliminary data.</text>
</comment>
<evidence type="ECO:0000313" key="1">
    <source>
        <dbReference type="EMBL" id="NMM98152.1"/>
    </source>
</evidence>
<sequence>MASTMDSVDYVQWFKTYMSAHADLFPESVDEVWVSSMAQVAVQIVKVECPGAQARWRRGKLTEPTLGYVVSCMIARVAMFKLRKTESNGVYQRTDYEPLETPPQFTPSPDLFLKKSEKSLLDGVGNGKSAIGSVPIGLGRVLEVPS</sequence>
<dbReference type="EMBL" id="JAAIIG010000004">
    <property type="protein sequence ID" value="NMM98152.1"/>
    <property type="molecule type" value="Genomic_DNA"/>
</dbReference>
<gene>
    <name evidence="1" type="ORF">G1C97_1101</name>
</gene>
<accession>A0A7Y0EXE5</accession>
<dbReference type="RefSeq" id="WP_169240922.1">
    <property type="nucleotide sequence ID" value="NZ_JAAIIG010000004.1"/>
</dbReference>
<dbReference type="AlphaFoldDB" id="A0A7Y0EXE5"/>
<reference evidence="1 2" key="1">
    <citation type="submission" date="2020-02" db="EMBL/GenBank/DDBJ databases">
        <title>Characterization of phylogenetic diversity of novel bifidobacterial species isolated in Czech ZOOs.</title>
        <authorList>
            <person name="Lugli G.A."/>
            <person name="Vera N.B."/>
            <person name="Ventura M."/>
        </authorList>
    </citation>
    <scope>NUCLEOTIDE SEQUENCE [LARGE SCALE GENOMIC DNA]</scope>
    <source>
        <strain evidence="1 2">DSM 109959</strain>
    </source>
</reference>
<proteinExistence type="predicted"/>
<dbReference type="Proteomes" id="UP000543419">
    <property type="component" value="Unassembled WGS sequence"/>
</dbReference>
<name>A0A7Y0EXE5_9BIFI</name>
<evidence type="ECO:0000313" key="2">
    <source>
        <dbReference type="Proteomes" id="UP000543419"/>
    </source>
</evidence>
<keyword evidence="2" id="KW-1185">Reference proteome</keyword>